<reference evidence="2 3" key="1">
    <citation type="submission" date="2019-01" db="EMBL/GenBank/DDBJ databases">
        <title>Whole Genome of Ornithobacterium rhinotracheale FARPER-174b.</title>
        <authorList>
            <person name="Tataje-Lavanda L.A."/>
            <person name="Montalvan A."/>
            <person name="Montesinos R."/>
            <person name="Zimic M."/>
            <person name="Fernandez-Sanchez M."/>
            <person name="Fernandez-Diaz M."/>
        </authorList>
    </citation>
    <scope>NUCLEOTIDE SEQUENCE [LARGE SCALE GENOMIC DNA]</scope>
    <source>
        <strain evidence="2 3">FARPER-174b</strain>
    </source>
</reference>
<protein>
    <submittedName>
        <fullName evidence="2">Uncharacterized protein</fullName>
    </submittedName>
</protein>
<dbReference type="RefSeq" id="WP_128501299.1">
    <property type="nucleotide sequence ID" value="NZ_CP035107.1"/>
</dbReference>
<keyword evidence="1" id="KW-0812">Transmembrane</keyword>
<feature type="transmembrane region" description="Helical" evidence="1">
    <location>
        <begin position="7"/>
        <end position="27"/>
    </location>
</feature>
<gene>
    <name evidence="2" type="ORF">EQP59_05525</name>
</gene>
<sequence>MKFLSDLTNVLKLLGVALVALIIWMAFKGFQKTVLLGKDGIPDKISEAFRQKTSKEQFRVYLDYWAVRAKWFFFGSYPSLSDEQVKQLRNENKNLGTFVGRYFQEQQKLLEKYDLQKENRYQH</sequence>
<name>A0A3R5UUL0_ORNRH</name>
<evidence type="ECO:0000313" key="2">
    <source>
        <dbReference type="EMBL" id="QAR30830.1"/>
    </source>
</evidence>
<evidence type="ECO:0000256" key="1">
    <source>
        <dbReference type="SAM" id="Phobius"/>
    </source>
</evidence>
<dbReference type="AlphaFoldDB" id="A0A3R5UUL0"/>
<accession>A0A3R5UUL0</accession>
<evidence type="ECO:0000313" key="3">
    <source>
        <dbReference type="Proteomes" id="UP000287701"/>
    </source>
</evidence>
<dbReference type="OrthoDB" id="1451265at2"/>
<keyword evidence="1" id="KW-1133">Transmembrane helix</keyword>
<organism evidence="2 3">
    <name type="scientific">Ornithobacterium rhinotracheale</name>
    <dbReference type="NCBI Taxonomy" id="28251"/>
    <lineage>
        <taxon>Bacteria</taxon>
        <taxon>Pseudomonadati</taxon>
        <taxon>Bacteroidota</taxon>
        <taxon>Flavobacteriia</taxon>
        <taxon>Flavobacteriales</taxon>
        <taxon>Weeksellaceae</taxon>
        <taxon>Ornithobacterium</taxon>
    </lineage>
</organism>
<keyword evidence="1" id="KW-0472">Membrane</keyword>
<dbReference type="Proteomes" id="UP000287701">
    <property type="component" value="Chromosome"/>
</dbReference>
<proteinExistence type="predicted"/>
<dbReference type="EMBL" id="CP035107">
    <property type="protein sequence ID" value="QAR30830.1"/>
    <property type="molecule type" value="Genomic_DNA"/>
</dbReference>